<keyword evidence="2" id="KW-1185">Reference proteome</keyword>
<dbReference type="Proteomes" id="UP000319576">
    <property type="component" value="Chromosome"/>
</dbReference>
<name>A0A517XZY7_9BACT</name>
<sequence length="77" mass="8114">MASDGAAVLPLVRAAMARGEGPPAVREWVRAQGESARSRWTRADETRARELAAKLAGRLAAHRRAGADTYCAPATVG</sequence>
<reference evidence="1 2" key="1">
    <citation type="submission" date="2019-02" db="EMBL/GenBank/DDBJ databases">
        <title>Deep-cultivation of Planctomycetes and their phenomic and genomic characterization uncovers novel biology.</title>
        <authorList>
            <person name="Wiegand S."/>
            <person name="Jogler M."/>
            <person name="Boedeker C."/>
            <person name="Pinto D."/>
            <person name="Vollmers J."/>
            <person name="Rivas-Marin E."/>
            <person name="Kohn T."/>
            <person name="Peeters S.H."/>
            <person name="Heuer A."/>
            <person name="Rast P."/>
            <person name="Oberbeckmann S."/>
            <person name="Bunk B."/>
            <person name="Jeske O."/>
            <person name="Meyerdierks A."/>
            <person name="Storesund J.E."/>
            <person name="Kallscheuer N."/>
            <person name="Luecker S."/>
            <person name="Lage O.M."/>
            <person name="Pohl T."/>
            <person name="Merkel B.J."/>
            <person name="Hornburger P."/>
            <person name="Mueller R.-W."/>
            <person name="Bruemmer F."/>
            <person name="Labrenz M."/>
            <person name="Spormann A.M."/>
            <person name="Op den Camp H."/>
            <person name="Overmann J."/>
            <person name="Amann R."/>
            <person name="Jetten M.S.M."/>
            <person name="Mascher T."/>
            <person name="Medema M.H."/>
            <person name="Devos D.P."/>
            <person name="Kaster A.-K."/>
            <person name="Ovreas L."/>
            <person name="Rohde M."/>
            <person name="Galperin M.Y."/>
            <person name="Jogler C."/>
        </authorList>
    </citation>
    <scope>NUCLEOTIDE SEQUENCE [LARGE SCALE GENOMIC DNA]</scope>
    <source>
        <strain evidence="1 2">ETA_A1</strain>
    </source>
</reference>
<gene>
    <name evidence="1" type="ORF">ETAA1_50670</name>
</gene>
<dbReference type="RefSeq" id="WP_145243180.1">
    <property type="nucleotide sequence ID" value="NZ_CP036273.1"/>
</dbReference>
<organism evidence="1 2">
    <name type="scientific">Urbifossiella limnaea</name>
    <dbReference type="NCBI Taxonomy" id="2528023"/>
    <lineage>
        <taxon>Bacteria</taxon>
        <taxon>Pseudomonadati</taxon>
        <taxon>Planctomycetota</taxon>
        <taxon>Planctomycetia</taxon>
        <taxon>Gemmatales</taxon>
        <taxon>Gemmataceae</taxon>
        <taxon>Urbifossiella</taxon>
    </lineage>
</organism>
<evidence type="ECO:0000313" key="2">
    <source>
        <dbReference type="Proteomes" id="UP000319576"/>
    </source>
</evidence>
<accession>A0A517XZY7</accession>
<protein>
    <submittedName>
        <fullName evidence="1">Uncharacterized protein</fullName>
    </submittedName>
</protein>
<proteinExistence type="predicted"/>
<dbReference type="EMBL" id="CP036273">
    <property type="protein sequence ID" value="QDU23076.1"/>
    <property type="molecule type" value="Genomic_DNA"/>
</dbReference>
<dbReference type="AlphaFoldDB" id="A0A517XZY7"/>
<dbReference type="KEGG" id="uli:ETAA1_50670"/>
<evidence type="ECO:0000313" key="1">
    <source>
        <dbReference type="EMBL" id="QDU23076.1"/>
    </source>
</evidence>